<reference evidence="5 6" key="1">
    <citation type="submission" date="2019-03" db="EMBL/GenBank/DDBJ databases">
        <title>Comparative insights into the high quality Complete genome sequence of highly metal resistant Cupriavidus metallidurans strain BS1 isolated from a gold-copper mine.</title>
        <authorList>
            <person name="Mazhar H.S."/>
            <person name="Rensing C."/>
        </authorList>
    </citation>
    <scope>NUCLEOTIDE SEQUENCE [LARGE SCALE GENOMIC DNA]</scope>
    <source>
        <strain evidence="5 6">BS1</strain>
    </source>
</reference>
<keyword evidence="1" id="KW-0175">Coiled coil</keyword>
<name>A0A482IS16_9BURK</name>
<dbReference type="OrthoDB" id="8019720at2"/>
<feature type="coiled-coil region" evidence="1">
    <location>
        <begin position="147"/>
        <end position="174"/>
    </location>
</feature>
<organism evidence="5 6">
    <name type="scientific">Cupriavidus metallidurans</name>
    <dbReference type="NCBI Taxonomy" id="119219"/>
    <lineage>
        <taxon>Bacteria</taxon>
        <taxon>Pseudomonadati</taxon>
        <taxon>Pseudomonadota</taxon>
        <taxon>Betaproteobacteria</taxon>
        <taxon>Burkholderiales</taxon>
        <taxon>Burkholderiaceae</taxon>
        <taxon>Cupriavidus</taxon>
    </lineage>
</organism>
<evidence type="ECO:0000256" key="2">
    <source>
        <dbReference type="SAM" id="MobiDB-lite"/>
    </source>
</evidence>
<dbReference type="AlphaFoldDB" id="A0A482IS16"/>
<evidence type="ECO:0000259" key="4">
    <source>
        <dbReference type="Pfam" id="PF10145"/>
    </source>
</evidence>
<gene>
    <name evidence="5" type="ORF">DDF84_008815</name>
</gene>
<feature type="region of interest" description="Disordered" evidence="2">
    <location>
        <begin position="718"/>
        <end position="742"/>
    </location>
</feature>
<feature type="domain" description="Phage tail tape measure protein" evidence="4">
    <location>
        <begin position="321"/>
        <end position="530"/>
    </location>
</feature>
<evidence type="ECO:0000313" key="5">
    <source>
        <dbReference type="EMBL" id="QBP09854.1"/>
    </source>
</evidence>
<dbReference type="InterPro" id="IPR010090">
    <property type="entry name" value="Phage_tape_meas"/>
</dbReference>
<accession>A0A482IS16</accession>
<keyword evidence="3" id="KW-0812">Transmembrane</keyword>
<feature type="coiled-coil region" evidence="1">
    <location>
        <begin position="203"/>
        <end position="237"/>
    </location>
</feature>
<feature type="transmembrane region" description="Helical" evidence="3">
    <location>
        <begin position="674"/>
        <end position="694"/>
    </location>
</feature>
<feature type="transmembrane region" description="Helical" evidence="3">
    <location>
        <begin position="607"/>
        <end position="628"/>
    </location>
</feature>
<dbReference type="EMBL" id="CP037900">
    <property type="protein sequence ID" value="QBP09854.1"/>
    <property type="molecule type" value="Genomic_DNA"/>
</dbReference>
<feature type="transmembrane region" description="Helical" evidence="3">
    <location>
        <begin position="648"/>
        <end position="668"/>
    </location>
</feature>
<dbReference type="Pfam" id="PF10145">
    <property type="entry name" value="PhageMin_Tail"/>
    <property type="match status" value="1"/>
</dbReference>
<evidence type="ECO:0000313" key="6">
    <source>
        <dbReference type="Proteomes" id="UP000253772"/>
    </source>
</evidence>
<dbReference type="RefSeq" id="WP_017513686.1">
    <property type="nucleotide sequence ID" value="NZ_CP037900.1"/>
</dbReference>
<evidence type="ECO:0000256" key="1">
    <source>
        <dbReference type="SAM" id="Coils"/>
    </source>
</evidence>
<protein>
    <recommendedName>
        <fullName evidence="4">Phage tail tape measure protein domain-containing protein</fullName>
    </recommendedName>
</protein>
<evidence type="ECO:0000256" key="3">
    <source>
        <dbReference type="SAM" id="Phobius"/>
    </source>
</evidence>
<proteinExistence type="predicted"/>
<keyword evidence="3" id="KW-0472">Membrane</keyword>
<dbReference type="Proteomes" id="UP000253772">
    <property type="component" value="Chromosome c1"/>
</dbReference>
<sequence length="1077" mass="110868">MDKLLTVGLVISAATGAASQALGRLRKDAESLNKSVAAIGAGRQAIDRVGKLRDGLAQAQDRAEKTHLAAQRMGEKLTTAQGAVGRLSGKLADANAQAKLTDSTIAHTASALQLSRDRAESLRLQLALAKGAGAAGAAEMGNLRLGIARAGNEAERLTKELDKARQRQAATQAETERLQAGLTRAQGIAGGLAKEVGASENRSRAARRELDNVGASLSRAEENARRLGLRLDDIQRTSRSLAQMERAAQLRQSGRQDIERGRQLRAEARSGVVETAAVGYSLLKPVSAFAKYEDAVKNIAITGEMSTQEEASLARDIRGNALRYNQHHDAVAKAVETLVAEGMEGDVAARQSGLLAKTSTATRASPEDLARMNVSFQKVFEVSDMEKAFSQAAKAGKLGSFELRDMAKWLPELGAYSKGIGLKGNEAVVSLAARLQVAKLGAGSNDAGANNLKNFLAKLTSVDTQKDFSKLDVDLTGELRKQAASGKDPITAGIDIILAQMRKAAPAAAAEMKKIADDVAKIDDPTERAAEMERRRGMIEALGQRAGLGTMFQDMQAVSYILAEIQNRPKLTEILEEVRTGTGKSGKAVIDEDFEKRMAGTSEKFKALSIAATDLLISVGGALAPTVVDLSASLKSATGWVTRMSDQYPRLVSAIGTTVGVLMAFSIARIATKWIAGGALSAIGAGKGLLGWLTGAKAAKDIQRVYVVNMGVGGGPDLGGGGADGRSGRRGRLRRAGGSLGRGLSRAAGAMGGIGRSALSLLGNSPGFWAAMRGAGKILAPLGLAMAAGDAFSAVSDPTLSARERQRGFGSAAGGFLGGLTGGALAGAAAGSIVPGIGTAVGGVVGGLLGAAGGSQIGGWLASQIDIGKVKETWVSAKSEFREGVSYVRGLVPDFSQAGSDIMAGLARGIESGFAWVDSAVSGMATAIERRFKGLLGIQSPSRVFAELGTFVSEGAALGIHTSSGMATNAAAALAAGIVAAASPGQSLAQQWANNGLPAWVTAAAGGAGGAAAGGGGQPQPLVITYAPQITVEAGADAQAVDAAVHRATRSAFAEFERHFDRLMADRGRRSYDYGGA</sequence>
<keyword evidence="3" id="KW-1133">Transmembrane helix</keyword>